<name>A0A318JX83_9BURK</name>
<evidence type="ECO:0000313" key="3">
    <source>
        <dbReference type="Proteomes" id="UP000247792"/>
    </source>
</evidence>
<gene>
    <name evidence="2" type="ORF">DFR42_102553</name>
</gene>
<comment type="caution">
    <text evidence="2">The sequence shown here is derived from an EMBL/GenBank/DDBJ whole genome shotgun (WGS) entry which is preliminary data.</text>
</comment>
<evidence type="ECO:0000256" key="1">
    <source>
        <dbReference type="SAM" id="MobiDB-lite"/>
    </source>
</evidence>
<protein>
    <submittedName>
        <fullName evidence="2">Uncharacterized protein</fullName>
    </submittedName>
</protein>
<keyword evidence="3" id="KW-1185">Reference proteome</keyword>
<dbReference type="Proteomes" id="UP000247792">
    <property type="component" value="Unassembled WGS sequence"/>
</dbReference>
<sequence>MKNIESKKSEVEIKQPQPAQEREMRTLTDCEVLSVAGGPEVDVESGT</sequence>
<dbReference type="RefSeq" id="WP_170133469.1">
    <property type="nucleotide sequence ID" value="NZ_QJKB01000002.1"/>
</dbReference>
<evidence type="ECO:0000313" key="2">
    <source>
        <dbReference type="EMBL" id="PXX45325.1"/>
    </source>
</evidence>
<dbReference type="AlphaFoldDB" id="A0A318JX83"/>
<dbReference type="EMBL" id="QJKB01000002">
    <property type="protein sequence ID" value="PXX45325.1"/>
    <property type="molecule type" value="Genomic_DNA"/>
</dbReference>
<proteinExistence type="predicted"/>
<feature type="region of interest" description="Disordered" evidence="1">
    <location>
        <begin position="1"/>
        <end position="25"/>
    </location>
</feature>
<reference evidence="2 3" key="1">
    <citation type="submission" date="2018-05" db="EMBL/GenBank/DDBJ databases">
        <title>Genomic Encyclopedia of Type Strains, Phase IV (KMG-IV): sequencing the most valuable type-strain genomes for metagenomic binning, comparative biology and taxonomic classification.</title>
        <authorList>
            <person name="Goeker M."/>
        </authorList>
    </citation>
    <scope>NUCLEOTIDE SEQUENCE [LARGE SCALE GENOMIC DNA]</scope>
    <source>
        <strain evidence="2 3">DSM 19792</strain>
    </source>
</reference>
<organism evidence="2 3">
    <name type="scientific">Undibacterium pigrum</name>
    <dbReference type="NCBI Taxonomy" id="401470"/>
    <lineage>
        <taxon>Bacteria</taxon>
        <taxon>Pseudomonadati</taxon>
        <taxon>Pseudomonadota</taxon>
        <taxon>Betaproteobacteria</taxon>
        <taxon>Burkholderiales</taxon>
        <taxon>Oxalobacteraceae</taxon>
        <taxon>Undibacterium</taxon>
    </lineage>
</organism>
<feature type="compositionally biased region" description="Basic and acidic residues" evidence="1">
    <location>
        <begin position="1"/>
        <end position="13"/>
    </location>
</feature>
<accession>A0A318JX83</accession>